<dbReference type="GO" id="GO:0000906">
    <property type="term" value="F:6,7-dimethyl-8-ribityllumazine synthase activity"/>
    <property type="evidence" value="ECO:0007669"/>
    <property type="project" value="UniProtKB-UniRule"/>
</dbReference>
<evidence type="ECO:0000256" key="4">
    <source>
        <dbReference type="ARBA" id="ARBA00022619"/>
    </source>
</evidence>
<feature type="binding site" evidence="7">
    <location>
        <begin position="89"/>
        <end position="90"/>
    </location>
    <ligand>
        <name>(2S)-2-hydroxy-3-oxobutyl phosphate</name>
        <dbReference type="ChEBI" id="CHEBI:58830"/>
    </ligand>
</feature>
<dbReference type="AlphaFoldDB" id="A0A1M6X892"/>
<feature type="active site" description="Proton donor" evidence="7">
    <location>
        <position position="92"/>
    </location>
</feature>
<dbReference type="SUPFAM" id="SSF52121">
    <property type="entry name" value="Lumazine synthase"/>
    <property type="match status" value="1"/>
</dbReference>
<evidence type="ECO:0000256" key="6">
    <source>
        <dbReference type="ARBA" id="ARBA00048785"/>
    </source>
</evidence>
<gene>
    <name evidence="7" type="primary">ribH</name>
    <name evidence="8" type="ORF">SAMN05720469_12928</name>
</gene>
<protein>
    <recommendedName>
        <fullName evidence="3 7">6,7-dimethyl-8-ribityllumazine synthase</fullName>
        <shortName evidence="7">DMRL synthase</shortName>
        <shortName evidence="7">LS</shortName>
        <shortName evidence="7">Lumazine synthase</shortName>
        <ecNumber evidence="3 7">2.5.1.78</ecNumber>
    </recommendedName>
</protein>
<dbReference type="InterPro" id="IPR034964">
    <property type="entry name" value="LS"/>
</dbReference>
<feature type="binding site" evidence="7">
    <location>
        <begin position="84"/>
        <end position="86"/>
    </location>
    <ligand>
        <name>5-amino-6-(D-ribitylamino)uracil</name>
        <dbReference type="ChEBI" id="CHEBI:15934"/>
    </ligand>
</feature>
<evidence type="ECO:0000313" key="8">
    <source>
        <dbReference type="EMBL" id="SHL02220.1"/>
    </source>
</evidence>
<dbReference type="EC" id="2.5.1.78" evidence="3 7"/>
<dbReference type="PANTHER" id="PTHR21058">
    <property type="entry name" value="6,7-DIMETHYL-8-RIBITYLLUMAZINE SYNTHASE DMRL SYNTHASE LUMAZINE SYNTHASE"/>
    <property type="match status" value="1"/>
</dbReference>
<dbReference type="Gene3D" id="3.40.50.960">
    <property type="entry name" value="Lumazine/riboflavin synthase"/>
    <property type="match status" value="1"/>
</dbReference>
<keyword evidence="4 7" id="KW-0686">Riboflavin biosynthesis</keyword>
<accession>A0A1M6X892</accession>
<evidence type="ECO:0000256" key="5">
    <source>
        <dbReference type="ARBA" id="ARBA00022679"/>
    </source>
</evidence>
<evidence type="ECO:0000256" key="2">
    <source>
        <dbReference type="ARBA" id="ARBA00007424"/>
    </source>
</evidence>
<reference evidence="9" key="1">
    <citation type="submission" date="2016-11" db="EMBL/GenBank/DDBJ databases">
        <authorList>
            <person name="Varghese N."/>
            <person name="Submissions S."/>
        </authorList>
    </citation>
    <scope>NUCLEOTIDE SEQUENCE [LARGE SCALE GENOMIC DNA]</scope>
    <source>
        <strain evidence="9">UWOS</strain>
    </source>
</reference>
<dbReference type="RefSeq" id="WP_073305585.1">
    <property type="nucleotide sequence ID" value="NZ_FRAW01000029.1"/>
</dbReference>
<dbReference type="GO" id="GO:0005829">
    <property type="term" value="C:cytosol"/>
    <property type="evidence" value="ECO:0007669"/>
    <property type="project" value="TreeGrafter"/>
</dbReference>
<comment type="catalytic activity">
    <reaction evidence="6 7">
        <text>(2S)-2-hydroxy-3-oxobutyl phosphate + 5-amino-6-(D-ribitylamino)uracil = 6,7-dimethyl-8-(1-D-ribityl)lumazine + phosphate + 2 H2O + H(+)</text>
        <dbReference type="Rhea" id="RHEA:26152"/>
        <dbReference type="ChEBI" id="CHEBI:15377"/>
        <dbReference type="ChEBI" id="CHEBI:15378"/>
        <dbReference type="ChEBI" id="CHEBI:15934"/>
        <dbReference type="ChEBI" id="CHEBI:43474"/>
        <dbReference type="ChEBI" id="CHEBI:58201"/>
        <dbReference type="ChEBI" id="CHEBI:58830"/>
        <dbReference type="EC" id="2.5.1.78"/>
    </reaction>
</comment>
<dbReference type="GO" id="GO:0009231">
    <property type="term" value="P:riboflavin biosynthetic process"/>
    <property type="evidence" value="ECO:0007669"/>
    <property type="project" value="UniProtKB-UniRule"/>
</dbReference>
<proteinExistence type="inferred from homology"/>
<dbReference type="EMBL" id="FRAW01000029">
    <property type="protein sequence ID" value="SHL02220.1"/>
    <property type="molecule type" value="Genomic_DNA"/>
</dbReference>
<dbReference type="Pfam" id="PF00885">
    <property type="entry name" value="DMRL_synthase"/>
    <property type="match status" value="1"/>
</dbReference>
<dbReference type="HAMAP" id="MF_00178">
    <property type="entry name" value="Lumazine_synth"/>
    <property type="match status" value="1"/>
</dbReference>
<dbReference type="NCBIfam" id="TIGR00114">
    <property type="entry name" value="lumazine-synth"/>
    <property type="match status" value="1"/>
</dbReference>
<name>A0A1M6X892_9BACT</name>
<evidence type="ECO:0000256" key="1">
    <source>
        <dbReference type="ARBA" id="ARBA00004917"/>
    </source>
</evidence>
<evidence type="ECO:0000256" key="3">
    <source>
        <dbReference type="ARBA" id="ARBA00012664"/>
    </source>
</evidence>
<dbReference type="Proteomes" id="UP000184275">
    <property type="component" value="Unassembled WGS sequence"/>
</dbReference>
<evidence type="ECO:0000313" key="9">
    <source>
        <dbReference type="Proteomes" id="UP000184275"/>
    </source>
</evidence>
<dbReference type="PANTHER" id="PTHR21058:SF0">
    <property type="entry name" value="6,7-DIMETHYL-8-RIBITYLLUMAZINE SYNTHASE"/>
    <property type="match status" value="1"/>
</dbReference>
<comment type="pathway">
    <text evidence="1 7">Cofactor biosynthesis; riboflavin biosynthesis; riboflavin from 2-hydroxy-3-oxobutyl phosphate and 5-amino-6-(D-ribitylamino)uracil: step 1/2.</text>
</comment>
<sequence>MKNEVNVFKKRLAGNGMKIAIAVADFNTTVTESLLSGAIAKLEEVGVEASAIFVAHVPGAFELPGVAKRFVDSQKFDAVIVLGAVIRGETPHFDCVVNAVTSGIANLAAAGQIPVIFGVLTTDTVDQAMARSGLKGGNKGADCAESAVEMVNLYKELA</sequence>
<organism evidence="8 9">
    <name type="scientific">Fibrobacter intestinalis</name>
    <dbReference type="NCBI Taxonomy" id="28122"/>
    <lineage>
        <taxon>Bacteria</taxon>
        <taxon>Pseudomonadati</taxon>
        <taxon>Fibrobacterota</taxon>
        <taxon>Fibrobacteria</taxon>
        <taxon>Fibrobacterales</taxon>
        <taxon>Fibrobacteraceae</taxon>
        <taxon>Fibrobacter</taxon>
    </lineage>
</organism>
<dbReference type="InterPro" id="IPR002180">
    <property type="entry name" value="LS/RS"/>
</dbReference>
<feature type="binding site" evidence="7">
    <location>
        <begin position="60"/>
        <end position="62"/>
    </location>
    <ligand>
        <name>5-amino-6-(D-ribitylamino)uracil</name>
        <dbReference type="ChEBI" id="CHEBI:15934"/>
    </ligand>
</feature>
<evidence type="ECO:0000256" key="7">
    <source>
        <dbReference type="HAMAP-Rule" id="MF_00178"/>
    </source>
</evidence>
<dbReference type="CDD" id="cd09209">
    <property type="entry name" value="Lumazine_synthase-I"/>
    <property type="match status" value="1"/>
</dbReference>
<feature type="binding site" evidence="7">
    <location>
        <position position="131"/>
    </location>
    <ligand>
        <name>(2S)-2-hydroxy-3-oxobutyl phosphate</name>
        <dbReference type="ChEBI" id="CHEBI:58830"/>
    </ligand>
</feature>
<comment type="function">
    <text evidence="7">Catalyzes the formation of 6,7-dimethyl-8-ribityllumazine by condensation of 5-amino-6-(D-ribitylamino)uracil with 3,4-dihydroxy-2-butanone 4-phosphate. This is the penultimate step in the biosynthesis of riboflavin.</text>
</comment>
<keyword evidence="9" id="KW-1185">Reference proteome</keyword>
<feature type="binding site" evidence="7">
    <location>
        <position position="26"/>
    </location>
    <ligand>
        <name>5-amino-6-(D-ribitylamino)uracil</name>
        <dbReference type="ChEBI" id="CHEBI:15934"/>
    </ligand>
</feature>
<dbReference type="GO" id="GO:0009349">
    <property type="term" value="C:riboflavin synthase complex"/>
    <property type="evidence" value="ECO:0007669"/>
    <property type="project" value="UniProtKB-UniRule"/>
</dbReference>
<dbReference type="UniPathway" id="UPA00275">
    <property type="reaction ID" value="UER00404"/>
</dbReference>
<comment type="similarity">
    <text evidence="2 7">Belongs to the DMRL synthase family.</text>
</comment>
<keyword evidence="5 7" id="KW-0808">Transferase</keyword>
<dbReference type="InterPro" id="IPR036467">
    <property type="entry name" value="LS/RS_sf"/>
</dbReference>
<feature type="binding site" evidence="7">
    <location>
        <position position="117"/>
    </location>
    <ligand>
        <name>5-amino-6-(D-ribitylamino)uracil</name>
        <dbReference type="ChEBI" id="CHEBI:15934"/>
    </ligand>
</feature>